<reference evidence="8 9" key="1">
    <citation type="submission" date="2020-10" db="EMBL/GenBank/DDBJ databases">
        <title>Connecting structure to function with the recovery of over 1000 high-quality activated sludge metagenome-assembled genomes encoding full-length rRNA genes using long-read sequencing.</title>
        <authorList>
            <person name="Singleton C.M."/>
            <person name="Petriglieri F."/>
            <person name="Kristensen J.M."/>
            <person name="Kirkegaard R.H."/>
            <person name="Michaelsen T.Y."/>
            <person name="Andersen M.H."/>
            <person name="Karst S.M."/>
            <person name="Dueholm M.S."/>
            <person name="Nielsen P.H."/>
            <person name="Albertsen M."/>
        </authorList>
    </citation>
    <scope>NUCLEOTIDE SEQUENCE [LARGE SCALE GENOMIC DNA]</scope>
    <source>
        <strain evidence="8">Ega_18-Q3-R5-49_MAXAC.001</strain>
    </source>
</reference>
<dbReference type="PROSITE" id="PS00079">
    <property type="entry name" value="MULTICOPPER_OXIDASE1"/>
    <property type="match status" value="1"/>
</dbReference>
<dbReference type="CDD" id="cd13870">
    <property type="entry name" value="CuRO_2_CopA_like_1"/>
    <property type="match status" value="1"/>
</dbReference>
<dbReference type="InterPro" id="IPR002355">
    <property type="entry name" value="Cu_oxidase_Cu_BS"/>
</dbReference>
<dbReference type="Gene3D" id="2.60.40.420">
    <property type="entry name" value="Cupredoxins - blue copper proteins"/>
    <property type="match status" value="3"/>
</dbReference>
<name>A0A935M4M6_9MICO</name>
<feature type="signal peptide" evidence="4">
    <location>
        <begin position="1"/>
        <end position="25"/>
    </location>
</feature>
<dbReference type="GO" id="GO:0016491">
    <property type="term" value="F:oxidoreductase activity"/>
    <property type="evidence" value="ECO:0007669"/>
    <property type="project" value="UniProtKB-KW"/>
</dbReference>
<keyword evidence="4" id="KW-0732">Signal</keyword>
<evidence type="ECO:0000259" key="7">
    <source>
        <dbReference type="Pfam" id="PF07732"/>
    </source>
</evidence>
<feature type="domain" description="Plastocyanin-like" evidence="5">
    <location>
        <begin position="269"/>
        <end position="363"/>
    </location>
</feature>
<dbReference type="Pfam" id="PF00394">
    <property type="entry name" value="Cu-oxidase"/>
    <property type="match status" value="1"/>
</dbReference>
<keyword evidence="3" id="KW-0186">Copper</keyword>
<dbReference type="CDD" id="cd13861">
    <property type="entry name" value="CuRO_1_CumA_like"/>
    <property type="match status" value="1"/>
</dbReference>
<dbReference type="InterPro" id="IPR006311">
    <property type="entry name" value="TAT_signal"/>
</dbReference>
<accession>A0A935M4M6</accession>
<comment type="caution">
    <text evidence="8">The sequence shown here is derived from an EMBL/GenBank/DDBJ whole genome shotgun (WGS) entry which is preliminary data.</text>
</comment>
<dbReference type="InterPro" id="IPR011707">
    <property type="entry name" value="Cu-oxidase-like_N"/>
</dbReference>
<dbReference type="GO" id="GO:0005507">
    <property type="term" value="F:copper ion binding"/>
    <property type="evidence" value="ECO:0007669"/>
    <property type="project" value="InterPro"/>
</dbReference>
<dbReference type="Pfam" id="PF07732">
    <property type="entry name" value="Cu-oxidase_3"/>
    <property type="match status" value="1"/>
</dbReference>
<dbReference type="InterPro" id="IPR001117">
    <property type="entry name" value="Cu-oxidase_2nd"/>
</dbReference>
<feature type="chain" id="PRO_5037151238" evidence="4">
    <location>
        <begin position="26"/>
        <end position="520"/>
    </location>
</feature>
<evidence type="ECO:0000256" key="3">
    <source>
        <dbReference type="ARBA" id="ARBA00023008"/>
    </source>
</evidence>
<evidence type="ECO:0000313" key="8">
    <source>
        <dbReference type="EMBL" id="MBK7272351.1"/>
    </source>
</evidence>
<evidence type="ECO:0000256" key="1">
    <source>
        <dbReference type="ARBA" id="ARBA00022723"/>
    </source>
</evidence>
<dbReference type="PROSITE" id="PS00080">
    <property type="entry name" value="MULTICOPPER_OXIDASE2"/>
    <property type="match status" value="1"/>
</dbReference>
<keyword evidence="2" id="KW-0560">Oxidoreductase</keyword>
<evidence type="ECO:0000256" key="2">
    <source>
        <dbReference type="ARBA" id="ARBA00023002"/>
    </source>
</evidence>
<keyword evidence="1" id="KW-0479">Metal-binding</keyword>
<dbReference type="InterPro" id="IPR033138">
    <property type="entry name" value="Cu_oxidase_CS"/>
</dbReference>
<organism evidence="8 9">
    <name type="scientific">Candidatus Phosphoribacter hodrii</name>
    <dbReference type="NCBI Taxonomy" id="2953743"/>
    <lineage>
        <taxon>Bacteria</taxon>
        <taxon>Bacillati</taxon>
        <taxon>Actinomycetota</taxon>
        <taxon>Actinomycetes</taxon>
        <taxon>Micrococcales</taxon>
        <taxon>Dermatophilaceae</taxon>
        <taxon>Candidatus Phosphoribacter</taxon>
    </lineage>
</organism>
<evidence type="ECO:0000256" key="4">
    <source>
        <dbReference type="SAM" id="SignalP"/>
    </source>
</evidence>
<dbReference type="EMBL" id="JADJIB010000001">
    <property type="protein sequence ID" value="MBK7272351.1"/>
    <property type="molecule type" value="Genomic_DNA"/>
</dbReference>
<evidence type="ECO:0000313" key="9">
    <source>
        <dbReference type="Proteomes" id="UP000726105"/>
    </source>
</evidence>
<dbReference type="Proteomes" id="UP000726105">
    <property type="component" value="Unassembled WGS sequence"/>
</dbReference>
<dbReference type="AlphaFoldDB" id="A0A935M4M6"/>
<dbReference type="SUPFAM" id="SSF49503">
    <property type="entry name" value="Cupredoxins"/>
    <property type="match status" value="3"/>
</dbReference>
<evidence type="ECO:0000259" key="6">
    <source>
        <dbReference type="Pfam" id="PF07731"/>
    </source>
</evidence>
<feature type="domain" description="Plastocyanin-like" evidence="7">
    <location>
        <begin position="85"/>
        <end position="190"/>
    </location>
</feature>
<sequence length="520" mass="53891">MTSPQLPRRSLLLGGLGVIGVGALAACTSGGAGHAGDAAHASNTPHVGMDMGNGKTIGPVPSAGPSAGQKLVTATLTPKRTTLDLGGVTVDTWAYGDSLPGQAIRATAGDFLRVTVDNQLPADTTVHWHGIRLRNAADGVPGVTQDAIRPGARYVYEFTAPDPGTFFFHPHVGLQLDRGLYAPLILDDPAEPGGYDAEWVVVLDDWLDGVGTTPDDVLAKLIADGGPANGNGGMDGMGGMGGMDHGGMGGMNHGMGQAPWGDAGDVTYPHYLINGKTPTDPTTLSAKPGQRVRLRVINAASDSIFTVALGGHRMTLTHADGHPVQPTEVGAFYIGMGERYDAIVTLGDGAFPLVAAPFGKQGHALAVVRTGAGAAPGPDAMPSELGGQVFLGSRLLPSAGSRLPDRAPDATVNLTLNGAMKPYLWGMNGAPYGKNSPLLARAGQRLRINVVNMTMMSHPLHLHGPAFALADTGLRKDTLLLAPMESRQLDLDPEVGDWMVHCHNTYHAEAGMMILLSATA</sequence>
<proteinExistence type="predicted"/>
<feature type="domain" description="Plastocyanin-like" evidence="6">
    <location>
        <begin position="407"/>
        <end position="514"/>
    </location>
</feature>
<dbReference type="PANTHER" id="PTHR11709:SF394">
    <property type="entry name" value="FI03373P-RELATED"/>
    <property type="match status" value="1"/>
</dbReference>
<dbReference type="InterPro" id="IPR008972">
    <property type="entry name" value="Cupredoxin"/>
</dbReference>
<gene>
    <name evidence="8" type="ORF">IPI13_04030</name>
</gene>
<dbReference type="InterPro" id="IPR045087">
    <property type="entry name" value="Cu-oxidase_fam"/>
</dbReference>
<evidence type="ECO:0000259" key="5">
    <source>
        <dbReference type="Pfam" id="PF00394"/>
    </source>
</evidence>
<dbReference type="InterPro" id="IPR011706">
    <property type="entry name" value="Cu-oxidase_C"/>
</dbReference>
<dbReference type="PANTHER" id="PTHR11709">
    <property type="entry name" value="MULTI-COPPER OXIDASE"/>
    <property type="match status" value="1"/>
</dbReference>
<protein>
    <submittedName>
        <fullName evidence="8">Multicopper oxidase family protein</fullName>
    </submittedName>
</protein>
<dbReference type="PROSITE" id="PS51318">
    <property type="entry name" value="TAT"/>
    <property type="match status" value="1"/>
</dbReference>
<dbReference type="Pfam" id="PF07731">
    <property type="entry name" value="Cu-oxidase_2"/>
    <property type="match status" value="1"/>
</dbReference>